<dbReference type="PANTHER" id="PTHR43513:SF3">
    <property type="entry name" value="DIHYDROOROTATE DEHYDROGENASE B (NAD(+)), ELECTRON TRANSFER SUBUNIT-RELATED"/>
    <property type="match status" value="1"/>
</dbReference>
<dbReference type="Gene3D" id="3.20.20.70">
    <property type="entry name" value="Aldolase class I"/>
    <property type="match status" value="1"/>
</dbReference>
<dbReference type="EMBL" id="JADIMF010000064">
    <property type="protein sequence ID" value="MBO8468959.1"/>
    <property type="molecule type" value="Genomic_DNA"/>
</dbReference>
<gene>
    <name evidence="3" type="ORF">IAA72_04150</name>
</gene>
<dbReference type="InterPro" id="IPR039261">
    <property type="entry name" value="FNR_nucleotide-bd"/>
</dbReference>
<reference evidence="3" key="2">
    <citation type="journal article" date="2021" name="PeerJ">
        <title>Extensive microbial diversity within the chicken gut microbiome revealed by metagenomics and culture.</title>
        <authorList>
            <person name="Gilroy R."/>
            <person name="Ravi A."/>
            <person name="Getino M."/>
            <person name="Pursley I."/>
            <person name="Horton D.L."/>
            <person name="Alikhan N.F."/>
            <person name="Baker D."/>
            <person name="Gharbi K."/>
            <person name="Hall N."/>
            <person name="Watson M."/>
            <person name="Adriaenssens E.M."/>
            <person name="Foster-Nyarko E."/>
            <person name="Jarju S."/>
            <person name="Secka A."/>
            <person name="Antonio M."/>
            <person name="Oren A."/>
            <person name="Chaudhuri R.R."/>
            <person name="La Ragione R."/>
            <person name="Hildebrand F."/>
            <person name="Pallen M.J."/>
        </authorList>
    </citation>
    <scope>NUCLEOTIDE SEQUENCE</scope>
    <source>
        <strain evidence="3">14700</strain>
    </source>
</reference>
<dbReference type="SUPFAM" id="SSF51395">
    <property type="entry name" value="FMN-linked oxidoreductases"/>
    <property type="match status" value="1"/>
</dbReference>
<dbReference type="InterPro" id="IPR005720">
    <property type="entry name" value="Dihydroorotate_DH_cat"/>
</dbReference>
<name>A0A9D9IAD8_9SPIO</name>
<dbReference type="InterPro" id="IPR050353">
    <property type="entry name" value="PyrK_electron_transfer"/>
</dbReference>
<comment type="caution">
    <text evidence="3">The sequence shown here is derived from an EMBL/GenBank/DDBJ whole genome shotgun (WGS) entry which is preliminary data.</text>
</comment>
<dbReference type="InterPro" id="IPR017938">
    <property type="entry name" value="Riboflavin_synthase-like_b-brl"/>
</dbReference>
<dbReference type="PROSITE" id="PS51384">
    <property type="entry name" value="FAD_FR"/>
    <property type="match status" value="1"/>
</dbReference>
<organism evidence="3 4">
    <name type="scientific">Candidatus Ornithospirochaeta stercoravium</name>
    <dbReference type="NCBI Taxonomy" id="2840897"/>
    <lineage>
        <taxon>Bacteria</taxon>
        <taxon>Pseudomonadati</taxon>
        <taxon>Spirochaetota</taxon>
        <taxon>Spirochaetia</taxon>
        <taxon>Spirochaetales</taxon>
        <taxon>Spirochaetaceae</taxon>
        <taxon>Spirochaetaceae incertae sedis</taxon>
        <taxon>Candidatus Ornithospirochaeta</taxon>
    </lineage>
</organism>
<dbReference type="Gene3D" id="3.40.50.80">
    <property type="entry name" value="Nucleotide-binding domain of ferredoxin-NADP reductase (FNR) module"/>
    <property type="match status" value="1"/>
</dbReference>
<feature type="domain" description="FAD-binding FR-type" evidence="2">
    <location>
        <begin position="312"/>
        <end position="419"/>
    </location>
</feature>
<sequence>MDAASLLRGNHKKGNIILSTVSGVGTTKDELIRLFDRSIPSVDIITTKSFQVTPNPGNREPIVCSPSPGNFGNSVGLRNPGMDVILPEIKALREDGLRAILNISLSASNPEDFITLVKAFDPYADMLELNFSCPHAAAGFGASIGNDAEIASSYVEAICKAYPERKALLIIKLTPNVPDIGTIAKAVIDKGADGIAAINTVGPKLYIEPHSEKPILNNKLGGKGGASGEWVREEALSCISAIRKAIGDEPIILGMGGVTRPEDARAMIEAGADSVGIGSALSRVNPQKWEDYFNAMKRGGDVSSLLTDDLPLQYTPHTVISKEMHKDVMILTITGSMDCKAGEFVFLWIPGKGEKPFSVAVNDPLTFLIKKRGAFTEALFELEPGDEVYTRGLSGKPMVYRKSAKALLIGGGTGSAVLPLIGDMLKKDGTEMDIRVGVVERENGKEPLEDVLSTYGKVMFVADDGKPGRVLDTITAEDVAGDTACYIVGPGKMMQKAAEILSSLGVADDSIYLSMEKNTMCGIGMCGECVCGGHLPCKEGTFFTWKTLKENKAEL</sequence>
<evidence type="ECO:0000313" key="3">
    <source>
        <dbReference type="EMBL" id="MBO8468959.1"/>
    </source>
</evidence>
<dbReference type="GO" id="GO:0016627">
    <property type="term" value="F:oxidoreductase activity, acting on the CH-CH group of donors"/>
    <property type="evidence" value="ECO:0007669"/>
    <property type="project" value="InterPro"/>
</dbReference>
<dbReference type="PANTHER" id="PTHR43513">
    <property type="entry name" value="DIHYDROOROTATE DEHYDROGENASE B (NAD(+)), ELECTRON TRANSFER SUBUNIT"/>
    <property type="match status" value="1"/>
</dbReference>
<accession>A0A9D9IAD8</accession>
<evidence type="ECO:0000256" key="1">
    <source>
        <dbReference type="ARBA" id="ARBA00023002"/>
    </source>
</evidence>
<proteinExistence type="predicted"/>
<dbReference type="SUPFAM" id="SSF63380">
    <property type="entry name" value="Riboflavin synthase domain-like"/>
    <property type="match status" value="1"/>
</dbReference>
<protein>
    <submittedName>
        <fullName evidence="3">Dihydroorotate dehydrogenase</fullName>
    </submittedName>
</protein>
<dbReference type="InterPro" id="IPR013785">
    <property type="entry name" value="Aldolase_TIM"/>
</dbReference>
<dbReference type="InterPro" id="IPR017927">
    <property type="entry name" value="FAD-bd_FR_type"/>
</dbReference>
<keyword evidence="1" id="KW-0560">Oxidoreductase</keyword>
<evidence type="ECO:0000259" key="2">
    <source>
        <dbReference type="PROSITE" id="PS51384"/>
    </source>
</evidence>
<dbReference type="Pfam" id="PF01180">
    <property type="entry name" value="DHO_dh"/>
    <property type="match status" value="1"/>
</dbReference>
<dbReference type="Gene3D" id="2.40.30.10">
    <property type="entry name" value="Translation factors"/>
    <property type="match status" value="1"/>
</dbReference>
<evidence type="ECO:0000313" key="4">
    <source>
        <dbReference type="Proteomes" id="UP000810292"/>
    </source>
</evidence>
<dbReference type="Proteomes" id="UP000810292">
    <property type="component" value="Unassembled WGS sequence"/>
</dbReference>
<dbReference type="GO" id="GO:0005737">
    <property type="term" value="C:cytoplasm"/>
    <property type="evidence" value="ECO:0007669"/>
    <property type="project" value="InterPro"/>
</dbReference>
<dbReference type="AlphaFoldDB" id="A0A9D9IAD8"/>
<dbReference type="SUPFAM" id="SSF52343">
    <property type="entry name" value="Ferredoxin reductase-like, C-terminal NADP-linked domain"/>
    <property type="match status" value="1"/>
</dbReference>
<reference evidence="3" key="1">
    <citation type="submission" date="2020-10" db="EMBL/GenBank/DDBJ databases">
        <authorList>
            <person name="Gilroy R."/>
        </authorList>
    </citation>
    <scope>NUCLEOTIDE SEQUENCE</scope>
    <source>
        <strain evidence="3">14700</strain>
    </source>
</reference>